<dbReference type="Gramene" id="OIT36211">
    <property type="protein sequence ID" value="OIT36211"/>
    <property type="gene ID" value="A4A49_14260"/>
</dbReference>
<dbReference type="STRING" id="49451.A0A314L3D5"/>
<reference evidence="1" key="1">
    <citation type="submission" date="2016-11" db="EMBL/GenBank/DDBJ databases">
        <title>The genome of Nicotiana attenuata.</title>
        <authorList>
            <person name="Xu S."/>
            <person name="Brockmoeller T."/>
            <person name="Gaquerel E."/>
            <person name="Navarro A."/>
            <person name="Kuhl H."/>
            <person name="Gase K."/>
            <person name="Ling Z."/>
            <person name="Zhou W."/>
            <person name="Kreitzer C."/>
            <person name="Stanke M."/>
            <person name="Tang H."/>
            <person name="Lyons E."/>
            <person name="Pandey P."/>
            <person name="Pandey S.P."/>
            <person name="Timmermann B."/>
            <person name="Baldwin I.T."/>
        </authorList>
    </citation>
    <scope>NUCLEOTIDE SEQUENCE [LARGE SCALE GENOMIC DNA]</scope>
    <source>
        <strain evidence="1">UT</strain>
    </source>
</reference>
<evidence type="ECO:0000313" key="2">
    <source>
        <dbReference type="Proteomes" id="UP000187609"/>
    </source>
</evidence>
<comment type="caution">
    <text evidence="1">The sequence shown here is derived from an EMBL/GenBank/DDBJ whole genome shotgun (WGS) entry which is preliminary data.</text>
</comment>
<keyword evidence="2" id="KW-1185">Reference proteome</keyword>
<dbReference type="AlphaFoldDB" id="A0A314L3D5"/>
<organism evidence="1 2">
    <name type="scientific">Nicotiana attenuata</name>
    <name type="common">Coyote tobacco</name>
    <dbReference type="NCBI Taxonomy" id="49451"/>
    <lineage>
        <taxon>Eukaryota</taxon>
        <taxon>Viridiplantae</taxon>
        <taxon>Streptophyta</taxon>
        <taxon>Embryophyta</taxon>
        <taxon>Tracheophyta</taxon>
        <taxon>Spermatophyta</taxon>
        <taxon>Magnoliopsida</taxon>
        <taxon>eudicotyledons</taxon>
        <taxon>Gunneridae</taxon>
        <taxon>Pentapetalae</taxon>
        <taxon>asterids</taxon>
        <taxon>lamiids</taxon>
        <taxon>Solanales</taxon>
        <taxon>Solanaceae</taxon>
        <taxon>Nicotianoideae</taxon>
        <taxon>Nicotianeae</taxon>
        <taxon>Nicotiana</taxon>
    </lineage>
</organism>
<proteinExistence type="predicted"/>
<gene>
    <name evidence="1" type="ORF">A4A49_14260</name>
</gene>
<dbReference type="Proteomes" id="UP000187609">
    <property type="component" value="Unassembled WGS sequence"/>
</dbReference>
<accession>A0A314L3D5</accession>
<name>A0A314L3D5_NICAT</name>
<sequence>MGDLICRLLQLASCALRWSLKGVSEMYSLKAALIREVPLMLKLIFLLLFLLVLKPHATPTPPGVEDILIVVTPLGVEDHLAGVEDPRAAPNHAGVEDTFYTVTLHGCENPHVDVLEMYSLIATRRGHVDVEAPVLVVVPPGVEDPRTAPTLASIKDPHATVTLLGIEDHPASIEEPRASLTHAGVEDPHSTVTLPDVEDRPAVLLVELLFDPTILPPSNVEDPRAASTFAGVEDSPAVIFTGVEDPRAIPTHATIEDHLVGVTSPNIT</sequence>
<protein>
    <submittedName>
        <fullName evidence="1">Uncharacterized protein</fullName>
    </submittedName>
</protein>
<dbReference type="EMBL" id="MJEQ01000458">
    <property type="protein sequence ID" value="OIT36211.1"/>
    <property type="molecule type" value="Genomic_DNA"/>
</dbReference>
<evidence type="ECO:0000313" key="1">
    <source>
        <dbReference type="EMBL" id="OIT36211.1"/>
    </source>
</evidence>